<evidence type="ECO:0000313" key="3">
    <source>
        <dbReference type="Proteomes" id="UP000525078"/>
    </source>
</evidence>
<dbReference type="InterPro" id="IPR044730">
    <property type="entry name" value="RNase_H-like_dom_plant"/>
</dbReference>
<dbReference type="InterPro" id="IPR036691">
    <property type="entry name" value="Endo/exonu/phosph_ase_sf"/>
</dbReference>
<dbReference type="InterPro" id="IPR036397">
    <property type="entry name" value="RNaseH_sf"/>
</dbReference>
<dbReference type="SUPFAM" id="SSF56219">
    <property type="entry name" value="DNase I-like"/>
    <property type="match status" value="1"/>
</dbReference>
<feature type="domain" description="RNase H type-1" evidence="1">
    <location>
        <begin position="262"/>
        <end position="349"/>
    </location>
</feature>
<sequence>MLVCDSLMSVVYLSLELEGDFVVNGDKAEEKVGGRAFRSFEGAILQNFLMDSGGVDLGFTGPYLTWKNARDHPHRVRKRLDRAIASPCWCTQYPRACVKNHPIVASDHAPLTLDIDLNERGLRYPFRFFEVWTSDPTCGQKLTKTKWALKEWNKNHFGFRDAKLKRLHNENELRSKGRKPNVMEISRMILKRAKEFSDVRSKDQTEVHDDSISVDRGLLIPIKWDGHFKVDASVKDGEVGTGVLQCGIGEDSATVLLQHFVGMTVLEAEFDAILQALQLALQEGYETILIEFDSTIAVKALGNKELPFMWGSYPVFYECLTLISKFKKCSVGFFPRCKNSVADGLARYARVFRCCKRTVLREVDLRVFRYDGKLPIVQTVLIEIPIETPTTGFKTATIHQDHANSADREGSILIRPRSRQSLPQLRIERPPPLTKTTNRENTNKDIFCNFVSVR</sequence>
<dbReference type="InterPro" id="IPR002156">
    <property type="entry name" value="RNaseH_domain"/>
</dbReference>
<accession>A0A7J6ETM8</accession>
<dbReference type="PANTHER" id="PTHR33710">
    <property type="entry name" value="BNAC02G09200D PROTEIN"/>
    <property type="match status" value="1"/>
</dbReference>
<dbReference type="Gene3D" id="3.60.10.10">
    <property type="entry name" value="Endonuclease/exonuclease/phosphatase"/>
    <property type="match status" value="1"/>
</dbReference>
<dbReference type="SUPFAM" id="SSF53098">
    <property type="entry name" value="Ribonuclease H-like"/>
    <property type="match status" value="1"/>
</dbReference>
<dbReference type="EMBL" id="JAATIP010000190">
    <property type="protein sequence ID" value="KAF4361738.1"/>
    <property type="molecule type" value="Genomic_DNA"/>
</dbReference>
<dbReference type="InterPro" id="IPR012337">
    <property type="entry name" value="RNaseH-like_sf"/>
</dbReference>
<evidence type="ECO:0000313" key="2">
    <source>
        <dbReference type="EMBL" id="KAF4361738.1"/>
    </source>
</evidence>
<protein>
    <recommendedName>
        <fullName evidence="1">RNase H type-1 domain-containing protein</fullName>
    </recommendedName>
</protein>
<proteinExistence type="predicted"/>
<gene>
    <name evidence="2" type="ORF">F8388_026428</name>
</gene>
<name>A0A7J6ETM8_CANSA</name>
<dbReference type="Gene3D" id="3.30.420.10">
    <property type="entry name" value="Ribonuclease H-like superfamily/Ribonuclease H"/>
    <property type="match status" value="1"/>
</dbReference>
<dbReference type="Proteomes" id="UP000525078">
    <property type="component" value="Unassembled WGS sequence"/>
</dbReference>
<dbReference type="GO" id="GO:0004523">
    <property type="term" value="F:RNA-DNA hybrid ribonuclease activity"/>
    <property type="evidence" value="ECO:0007669"/>
    <property type="project" value="InterPro"/>
</dbReference>
<comment type="caution">
    <text evidence="2">The sequence shown here is derived from an EMBL/GenBank/DDBJ whole genome shotgun (WGS) entry which is preliminary data.</text>
</comment>
<dbReference type="PANTHER" id="PTHR33710:SF71">
    <property type="entry name" value="ENDONUCLEASE_EXONUCLEASE_PHOSPHATASE DOMAIN-CONTAINING PROTEIN"/>
    <property type="match status" value="1"/>
</dbReference>
<dbReference type="AlphaFoldDB" id="A0A7J6ETM8"/>
<reference evidence="2 3" key="1">
    <citation type="journal article" date="2020" name="bioRxiv">
        <title>Sequence and annotation of 42 cannabis genomes reveals extensive copy number variation in cannabinoid synthesis and pathogen resistance genes.</title>
        <authorList>
            <person name="Mckernan K.J."/>
            <person name="Helbert Y."/>
            <person name="Kane L.T."/>
            <person name="Ebling H."/>
            <person name="Zhang L."/>
            <person name="Liu B."/>
            <person name="Eaton Z."/>
            <person name="Mclaughlin S."/>
            <person name="Kingan S."/>
            <person name="Baybayan P."/>
            <person name="Concepcion G."/>
            <person name="Jordan M."/>
            <person name="Riva A."/>
            <person name="Barbazuk W."/>
            <person name="Harkins T."/>
        </authorList>
    </citation>
    <scope>NUCLEOTIDE SEQUENCE [LARGE SCALE GENOMIC DNA]</scope>
    <source>
        <strain evidence="3">cv. Jamaican Lion 4</strain>
        <tissue evidence="2">Leaf</tissue>
    </source>
</reference>
<dbReference type="Pfam" id="PF13456">
    <property type="entry name" value="RVT_3"/>
    <property type="match status" value="1"/>
</dbReference>
<dbReference type="GO" id="GO:0003676">
    <property type="term" value="F:nucleic acid binding"/>
    <property type="evidence" value="ECO:0007669"/>
    <property type="project" value="InterPro"/>
</dbReference>
<evidence type="ECO:0000259" key="1">
    <source>
        <dbReference type="Pfam" id="PF13456"/>
    </source>
</evidence>
<organism evidence="2 3">
    <name type="scientific">Cannabis sativa</name>
    <name type="common">Hemp</name>
    <name type="synonym">Marijuana</name>
    <dbReference type="NCBI Taxonomy" id="3483"/>
    <lineage>
        <taxon>Eukaryota</taxon>
        <taxon>Viridiplantae</taxon>
        <taxon>Streptophyta</taxon>
        <taxon>Embryophyta</taxon>
        <taxon>Tracheophyta</taxon>
        <taxon>Spermatophyta</taxon>
        <taxon>Magnoliopsida</taxon>
        <taxon>eudicotyledons</taxon>
        <taxon>Gunneridae</taxon>
        <taxon>Pentapetalae</taxon>
        <taxon>rosids</taxon>
        <taxon>fabids</taxon>
        <taxon>Rosales</taxon>
        <taxon>Cannabaceae</taxon>
        <taxon>Cannabis</taxon>
    </lineage>
</organism>
<dbReference type="CDD" id="cd06222">
    <property type="entry name" value="RNase_H_like"/>
    <property type="match status" value="1"/>
</dbReference>